<protein>
    <recommendedName>
        <fullName evidence="5">DUF4352 domain-containing protein</fullName>
    </recommendedName>
</protein>
<feature type="chain" id="PRO_5045407585" description="DUF4352 domain-containing protein" evidence="2">
    <location>
        <begin position="31"/>
        <end position="198"/>
    </location>
</feature>
<evidence type="ECO:0000313" key="4">
    <source>
        <dbReference type="Proteomes" id="UP001300763"/>
    </source>
</evidence>
<sequence length="198" mass="19390">MTAARTARCLLAGVAAAVLLLGAACSSPPAAPPAPPATPAPSAAPAGEAPDSPADDAAPDVVPLTFGATHAFPDGNTVTVGSPVVGPPPPGTPFPRSLEVTVTVRNGTPAAEDLSRFGFDATVPGEPEDREAPPVGDGPDGPLGPGEERTFPVRFALPDPGPTEATVEVSKADQTPAGEDVPGSDEAPGAVVAFAGQV</sequence>
<feature type="region of interest" description="Disordered" evidence="1">
    <location>
        <begin position="25"/>
        <end position="97"/>
    </location>
</feature>
<feature type="signal peptide" evidence="2">
    <location>
        <begin position="1"/>
        <end position="30"/>
    </location>
</feature>
<dbReference type="Proteomes" id="UP001300763">
    <property type="component" value="Unassembled WGS sequence"/>
</dbReference>
<name>A0ABT5SQ46_9PSEU</name>
<keyword evidence="4" id="KW-1185">Reference proteome</keyword>
<evidence type="ECO:0000256" key="1">
    <source>
        <dbReference type="SAM" id="MobiDB-lite"/>
    </source>
</evidence>
<organism evidence="3 4">
    <name type="scientific">Actinomycetospora lemnae</name>
    <dbReference type="NCBI Taxonomy" id="3019891"/>
    <lineage>
        <taxon>Bacteria</taxon>
        <taxon>Bacillati</taxon>
        <taxon>Actinomycetota</taxon>
        <taxon>Actinomycetes</taxon>
        <taxon>Pseudonocardiales</taxon>
        <taxon>Pseudonocardiaceae</taxon>
        <taxon>Actinomycetospora</taxon>
    </lineage>
</organism>
<feature type="compositionally biased region" description="Low complexity" evidence="1">
    <location>
        <begin position="40"/>
        <end position="52"/>
    </location>
</feature>
<reference evidence="3 4" key="1">
    <citation type="submission" date="2023-02" db="EMBL/GenBank/DDBJ databases">
        <title>Genome sequencing required for Actinomycetospora new species description.</title>
        <authorList>
            <person name="Saimee Y."/>
            <person name="Duangmal K."/>
        </authorList>
    </citation>
    <scope>NUCLEOTIDE SEQUENCE [LARGE SCALE GENOMIC DNA]</scope>
    <source>
        <strain evidence="3 4">DW7H6</strain>
    </source>
</reference>
<proteinExistence type="predicted"/>
<gene>
    <name evidence="3" type="ORF">PGB27_04470</name>
</gene>
<comment type="caution">
    <text evidence="3">The sequence shown here is derived from an EMBL/GenBank/DDBJ whole genome shotgun (WGS) entry which is preliminary data.</text>
</comment>
<feature type="region of interest" description="Disordered" evidence="1">
    <location>
        <begin position="109"/>
        <end position="189"/>
    </location>
</feature>
<evidence type="ECO:0008006" key="5">
    <source>
        <dbReference type="Google" id="ProtNLM"/>
    </source>
</evidence>
<evidence type="ECO:0000256" key="2">
    <source>
        <dbReference type="SAM" id="SignalP"/>
    </source>
</evidence>
<accession>A0ABT5SQ46</accession>
<dbReference type="RefSeq" id="WP_274199148.1">
    <property type="nucleotide sequence ID" value="NZ_JAQZAO010000002.1"/>
</dbReference>
<dbReference type="PROSITE" id="PS51257">
    <property type="entry name" value="PROKAR_LIPOPROTEIN"/>
    <property type="match status" value="1"/>
</dbReference>
<feature type="compositionally biased region" description="Pro residues" evidence="1">
    <location>
        <begin position="29"/>
        <end position="39"/>
    </location>
</feature>
<dbReference type="EMBL" id="JAQZAO010000002">
    <property type="protein sequence ID" value="MDD7964595.1"/>
    <property type="molecule type" value="Genomic_DNA"/>
</dbReference>
<evidence type="ECO:0000313" key="3">
    <source>
        <dbReference type="EMBL" id="MDD7964595.1"/>
    </source>
</evidence>
<keyword evidence="2" id="KW-0732">Signal</keyword>